<dbReference type="Proteomes" id="UP001500427">
    <property type="component" value="Unassembled WGS sequence"/>
</dbReference>
<comment type="caution">
    <text evidence="2">The sequence shown here is derived from an EMBL/GenBank/DDBJ whole genome shotgun (WGS) entry which is preliminary data.</text>
</comment>
<reference evidence="3" key="1">
    <citation type="journal article" date="2019" name="Int. J. Syst. Evol. Microbiol.">
        <title>The Global Catalogue of Microorganisms (GCM) 10K type strain sequencing project: providing services to taxonomists for standard genome sequencing and annotation.</title>
        <authorList>
            <consortium name="The Broad Institute Genomics Platform"/>
            <consortium name="The Broad Institute Genome Sequencing Center for Infectious Disease"/>
            <person name="Wu L."/>
            <person name="Ma J."/>
        </authorList>
    </citation>
    <scope>NUCLEOTIDE SEQUENCE [LARGE SCALE GENOMIC DNA]</scope>
    <source>
        <strain evidence="3">JCM 17687</strain>
    </source>
</reference>
<evidence type="ECO:0000256" key="1">
    <source>
        <dbReference type="SAM" id="Phobius"/>
    </source>
</evidence>
<organism evidence="2 3">
    <name type="scientific">Terrabacter aeriphilus</name>
    <dbReference type="NCBI Taxonomy" id="515662"/>
    <lineage>
        <taxon>Bacteria</taxon>
        <taxon>Bacillati</taxon>
        <taxon>Actinomycetota</taxon>
        <taxon>Actinomycetes</taxon>
        <taxon>Micrococcales</taxon>
        <taxon>Intrasporangiaceae</taxon>
        <taxon>Terrabacter</taxon>
    </lineage>
</organism>
<keyword evidence="3" id="KW-1185">Reference proteome</keyword>
<keyword evidence="1" id="KW-0472">Membrane</keyword>
<feature type="transmembrane region" description="Helical" evidence="1">
    <location>
        <begin position="40"/>
        <end position="63"/>
    </location>
</feature>
<protein>
    <recommendedName>
        <fullName evidence="4">Secreted protein</fullName>
    </recommendedName>
</protein>
<dbReference type="EMBL" id="BAABIW010000026">
    <property type="protein sequence ID" value="GAA5034920.1"/>
    <property type="molecule type" value="Genomic_DNA"/>
</dbReference>
<sequence length="77" mass="7837">MTAFGCVLAVAGAVVAGYGAWYLTGALSADNRTNPLREIGIAIGAGALVVGALPCLAGLGLVVRGVRRRRVPVSHRH</sequence>
<keyword evidence="1" id="KW-0812">Transmembrane</keyword>
<name>A0ABP9JMM5_9MICO</name>
<evidence type="ECO:0000313" key="3">
    <source>
        <dbReference type="Proteomes" id="UP001500427"/>
    </source>
</evidence>
<keyword evidence="1" id="KW-1133">Transmembrane helix</keyword>
<evidence type="ECO:0008006" key="4">
    <source>
        <dbReference type="Google" id="ProtNLM"/>
    </source>
</evidence>
<gene>
    <name evidence="2" type="ORF">GCM10023258_36250</name>
</gene>
<accession>A0ABP9JMM5</accession>
<proteinExistence type="predicted"/>
<evidence type="ECO:0000313" key="2">
    <source>
        <dbReference type="EMBL" id="GAA5034920.1"/>
    </source>
</evidence>